<evidence type="ECO:0000313" key="2">
    <source>
        <dbReference type="EMBL" id="ABA95875.1"/>
    </source>
</evidence>
<sequence>MSPLSQFRSEQHKRKFSEKGGATQEKTVHGWENTGEHQRLDGVVTVADQRGELGSRSMSIGRLDGVEMLADQQSVLGSGSSGREDHLKDEHLYAFKRKKKSIIDLHSGSHVPTIYIVDVFQDSYCKMYLILTK</sequence>
<proteinExistence type="predicted"/>
<dbReference type="AlphaFoldDB" id="Q2QXA2"/>
<reference evidence="2" key="3">
    <citation type="submission" date="2006-01" db="EMBL/GenBank/DDBJ databases">
        <authorList>
            <person name="Buell R."/>
        </authorList>
    </citation>
    <scope>NUCLEOTIDE SEQUENCE</scope>
</reference>
<reference evidence="2" key="2">
    <citation type="submission" date="2005-04" db="EMBL/GenBank/DDBJ databases">
        <authorList>
            <person name="Buell C.R."/>
            <person name="Wing R.A."/>
            <person name="McCombie W.A."/>
            <person name="Ouyang S."/>
        </authorList>
    </citation>
    <scope>NUCLEOTIDE SEQUENCE</scope>
</reference>
<dbReference type="EMBL" id="DP000011">
    <property type="protein sequence ID" value="ABA95875.1"/>
    <property type="molecule type" value="Genomic_DNA"/>
</dbReference>
<accession>Q2QXA2</accession>
<feature type="region of interest" description="Disordered" evidence="1">
    <location>
        <begin position="1"/>
        <end position="34"/>
    </location>
</feature>
<reference evidence="2" key="1">
    <citation type="journal article" date="2005" name="BMC Biol.">
        <title>The sequence of rice chromosomes 11 and 12, rich in disease resistance genes and recent gene duplications.</title>
        <authorList>
            <consortium name="The rice chromosomes 11 and 12 sequencing consortia"/>
        </authorList>
    </citation>
    <scope>NUCLEOTIDE SEQUENCE [LARGE SCALE GENOMIC DNA]</scope>
</reference>
<organism evidence="2">
    <name type="scientific">Oryza sativa subsp. japonica</name>
    <name type="common">Rice</name>
    <dbReference type="NCBI Taxonomy" id="39947"/>
    <lineage>
        <taxon>Eukaryota</taxon>
        <taxon>Viridiplantae</taxon>
        <taxon>Streptophyta</taxon>
        <taxon>Embryophyta</taxon>
        <taxon>Tracheophyta</taxon>
        <taxon>Spermatophyta</taxon>
        <taxon>Magnoliopsida</taxon>
        <taxon>Liliopsida</taxon>
        <taxon>Poales</taxon>
        <taxon>Poaceae</taxon>
        <taxon>BOP clade</taxon>
        <taxon>Oryzoideae</taxon>
        <taxon>Oryzeae</taxon>
        <taxon>Oryzinae</taxon>
        <taxon>Oryza</taxon>
        <taxon>Oryza sativa</taxon>
    </lineage>
</organism>
<name>Q2QXA2_ORYSJ</name>
<evidence type="ECO:0000256" key="1">
    <source>
        <dbReference type="SAM" id="MobiDB-lite"/>
    </source>
</evidence>
<protein>
    <submittedName>
        <fullName evidence="2">Uncharacterized protein</fullName>
    </submittedName>
</protein>
<gene>
    <name evidence="2" type="ordered locus">LOC_Os12g06730</name>
</gene>